<dbReference type="PANTHER" id="PTHR13693:SF3">
    <property type="entry name" value="LD36009P"/>
    <property type="match status" value="1"/>
</dbReference>
<reference evidence="4" key="1">
    <citation type="journal article" date="2008" name="ISME J.">
        <title>Genomic patterns of recombination, clonal divergence and environment in marine microbial populations.</title>
        <authorList>
            <person name="Konstantinidis K.T."/>
            <person name="Delong E.F."/>
        </authorList>
    </citation>
    <scope>NUCLEOTIDE SEQUENCE</scope>
</reference>
<dbReference type="GO" id="GO:0030170">
    <property type="term" value="F:pyridoxal phosphate binding"/>
    <property type="evidence" value="ECO:0007669"/>
    <property type="project" value="InterPro"/>
</dbReference>
<feature type="domain" description="Aminotransferase class I/classII large" evidence="3">
    <location>
        <begin position="64"/>
        <end position="405"/>
    </location>
</feature>
<evidence type="ECO:0000313" key="4">
    <source>
        <dbReference type="EMBL" id="ABZ08461.1"/>
    </source>
</evidence>
<dbReference type="Gene3D" id="3.90.1150.10">
    <property type="entry name" value="Aspartate Aminotransferase, domain 1"/>
    <property type="match status" value="1"/>
</dbReference>
<dbReference type="InterPro" id="IPR004839">
    <property type="entry name" value="Aminotransferase_I/II_large"/>
</dbReference>
<dbReference type="InterPro" id="IPR050087">
    <property type="entry name" value="AON_synthase_class-II"/>
</dbReference>
<dbReference type="SUPFAM" id="SSF53383">
    <property type="entry name" value="PLP-dependent transferases"/>
    <property type="match status" value="1"/>
</dbReference>
<organism evidence="4">
    <name type="scientific">uncultured marine microorganism HF4000_APKG3D20</name>
    <dbReference type="NCBI Taxonomy" id="455549"/>
    <lineage>
        <taxon>unclassified sequences</taxon>
        <taxon>environmental samples</taxon>
    </lineage>
</organism>
<dbReference type="InterPro" id="IPR015421">
    <property type="entry name" value="PyrdxlP-dep_Trfase_major"/>
</dbReference>
<dbReference type="EMBL" id="EU016629">
    <property type="protein sequence ID" value="ABZ08461.1"/>
    <property type="molecule type" value="Genomic_DNA"/>
</dbReference>
<dbReference type="AlphaFoldDB" id="B3T7A2"/>
<dbReference type="PANTHER" id="PTHR13693">
    <property type="entry name" value="CLASS II AMINOTRANSFERASE/8-AMINO-7-OXONONANOATE SYNTHASE"/>
    <property type="match status" value="1"/>
</dbReference>
<dbReference type="Pfam" id="PF00155">
    <property type="entry name" value="Aminotran_1_2"/>
    <property type="match status" value="1"/>
</dbReference>
<evidence type="ECO:0000256" key="2">
    <source>
        <dbReference type="ARBA" id="ARBA00022679"/>
    </source>
</evidence>
<dbReference type="GO" id="GO:0008483">
    <property type="term" value="F:transaminase activity"/>
    <property type="evidence" value="ECO:0007669"/>
    <property type="project" value="UniProtKB-KW"/>
</dbReference>
<sequence length="414" mass="45514">MPLGATKGKSLAPIMAIPFLRGQGKSLEQRFSEDDPTRLRLKYEPYYHSFQRQEGTRVWQGDREYIMLASNDYLGLGDHPQVIEAGKKALDEWGSGTTGARLANGSRSFHLELEEQLADFLGKEACHVSSAGYLSCMSAVASFADRGDVIFVDKNSHSSLWSGIQASGASYEKFSHNNPDDLRHLLSTEKPEVAKIIVIEGVYSMEGHIAKLPEIATLAEEYNAFLVMDDAHGFGILGENGRGTSEHFGLPNAVNVVCGSFSKSLGGTGGFVAGSRDAIEYLRSHSKQTIFSAALSPVAAACAQAAFAIMREEPDHRRRLWENLTRYKRILGDLELDLWDSETPAVPIVLGDKEKVYFFWKALLEKGIFTVISVAPAVPPGKDLIRTAISARHTEEDLEEIAEALAYAKSRCRL</sequence>
<proteinExistence type="predicted"/>
<gene>
    <name evidence="4" type="ORF">ALOHA_HF4000APKG3D20ctg1g9</name>
</gene>
<name>B3T7A2_9ZZZZ</name>
<dbReference type="Gene3D" id="3.40.640.10">
    <property type="entry name" value="Type I PLP-dependent aspartate aminotransferase-like (Major domain)"/>
    <property type="match status" value="1"/>
</dbReference>
<evidence type="ECO:0000259" key="3">
    <source>
        <dbReference type="Pfam" id="PF00155"/>
    </source>
</evidence>
<dbReference type="InterPro" id="IPR015422">
    <property type="entry name" value="PyrdxlP-dep_Trfase_small"/>
</dbReference>
<keyword evidence="2 4" id="KW-0808">Transferase</keyword>
<comment type="cofactor">
    <cofactor evidence="1">
        <name>pyridoxal 5'-phosphate</name>
        <dbReference type="ChEBI" id="CHEBI:597326"/>
    </cofactor>
</comment>
<protein>
    <submittedName>
        <fullName evidence="4">Putative aminotransferase class I and II</fullName>
    </submittedName>
</protein>
<evidence type="ECO:0000256" key="1">
    <source>
        <dbReference type="ARBA" id="ARBA00001933"/>
    </source>
</evidence>
<keyword evidence="4" id="KW-0032">Aminotransferase</keyword>
<dbReference type="InterPro" id="IPR015424">
    <property type="entry name" value="PyrdxlP-dep_Trfase"/>
</dbReference>
<accession>B3T7A2</accession>